<gene>
    <name evidence="1" type="ORF">VIM7927_04471</name>
</gene>
<organism evidence="1 2">
    <name type="scientific">Vibrio mangrovi</name>
    <dbReference type="NCBI Taxonomy" id="474394"/>
    <lineage>
        <taxon>Bacteria</taxon>
        <taxon>Pseudomonadati</taxon>
        <taxon>Pseudomonadota</taxon>
        <taxon>Gammaproteobacteria</taxon>
        <taxon>Vibrionales</taxon>
        <taxon>Vibrionaceae</taxon>
        <taxon>Vibrio</taxon>
    </lineage>
</organism>
<proteinExistence type="predicted"/>
<sequence length="82" mass="8943">MRQTAEMGLNGGKVSFTADHNAPVIARFGCNPVKKRMLRRDLSDIRHHFTPLGIRCAEPDALSILAAVHIKPALRIAVTGLV</sequence>
<evidence type="ECO:0000313" key="2">
    <source>
        <dbReference type="Proteomes" id="UP000196125"/>
    </source>
</evidence>
<dbReference type="Proteomes" id="UP000196125">
    <property type="component" value="Unassembled WGS sequence"/>
</dbReference>
<accession>A0A1Y6J1H2</accession>
<evidence type="ECO:0000313" key="1">
    <source>
        <dbReference type="EMBL" id="SMS03101.1"/>
    </source>
</evidence>
<dbReference type="EMBL" id="FXXI01000031">
    <property type="protein sequence ID" value="SMS03101.1"/>
    <property type="molecule type" value="Genomic_DNA"/>
</dbReference>
<name>A0A1Y6J1H2_9VIBR</name>
<dbReference type="AlphaFoldDB" id="A0A1Y6J1H2"/>
<protein>
    <submittedName>
        <fullName evidence="1">Uncharacterized protein</fullName>
    </submittedName>
</protein>
<reference evidence="1 2" key="1">
    <citation type="submission" date="2017-05" db="EMBL/GenBank/DDBJ databases">
        <authorList>
            <person name="Song R."/>
            <person name="Chenine A.L."/>
            <person name="Ruprecht R.M."/>
        </authorList>
    </citation>
    <scope>NUCLEOTIDE SEQUENCE [LARGE SCALE GENOMIC DNA]</scope>
    <source>
        <strain evidence="1 2">CECT 7927</strain>
    </source>
</reference>